<dbReference type="PANTHER" id="PTHR33279">
    <property type="entry name" value="SULFUR CARRIER PROTEIN YEDF-RELATED"/>
    <property type="match status" value="1"/>
</dbReference>
<dbReference type="EMBL" id="CP081869">
    <property type="protein sequence ID" value="QZO02528.1"/>
    <property type="molecule type" value="Genomic_DNA"/>
</dbReference>
<evidence type="ECO:0000256" key="1">
    <source>
        <dbReference type="ARBA" id="ARBA00008984"/>
    </source>
</evidence>
<dbReference type="Proteomes" id="UP000825701">
    <property type="component" value="Chromosome"/>
</dbReference>
<comment type="similarity">
    <text evidence="1">Belongs to the sulfur carrier protein TusA family.</text>
</comment>
<dbReference type="RefSeq" id="WP_261405844.1">
    <property type="nucleotide sequence ID" value="NZ_CP081869.1"/>
</dbReference>
<dbReference type="KEGG" id="cmet:K6K41_26025"/>
<keyword evidence="4" id="KW-1185">Reference proteome</keyword>
<feature type="domain" description="UPF0033" evidence="2">
    <location>
        <begin position="15"/>
        <end position="39"/>
    </location>
</feature>
<dbReference type="CDD" id="cd00291">
    <property type="entry name" value="SirA_YedF_YeeD"/>
    <property type="match status" value="1"/>
</dbReference>
<dbReference type="InterPro" id="IPR001455">
    <property type="entry name" value="TusA-like"/>
</dbReference>
<dbReference type="SUPFAM" id="SSF64307">
    <property type="entry name" value="SirA-like"/>
    <property type="match status" value="1"/>
</dbReference>
<evidence type="ECO:0000259" key="2">
    <source>
        <dbReference type="PROSITE" id="PS01148"/>
    </source>
</evidence>
<dbReference type="PANTHER" id="PTHR33279:SF6">
    <property type="entry name" value="SULFUR CARRIER PROTEIN YEDF-RELATED"/>
    <property type="match status" value="1"/>
</dbReference>
<dbReference type="Gene3D" id="3.30.110.40">
    <property type="entry name" value="TusA-like domain"/>
    <property type="match status" value="1"/>
</dbReference>
<reference evidence="3" key="1">
    <citation type="submission" date="2021-08" db="EMBL/GenBank/DDBJ databases">
        <authorList>
            <person name="Zhang H."/>
            <person name="Xu M."/>
            <person name="Yu Z."/>
            <person name="Yang L."/>
            <person name="Cai Y."/>
        </authorList>
    </citation>
    <scope>NUCLEOTIDE SEQUENCE</scope>
    <source>
        <strain evidence="3">CHL1</strain>
    </source>
</reference>
<organism evidence="3 4">
    <name type="scientific">Chenggangzhangella methanolivorans</name>
    <dbReference type="NCBI Taxonomy" id="1437009"/>
    <lineage>
        <taxon>Bacteria</taxon>
        <taxon>Pseudomonadati</taxon>
        <taxon>Pseudomonadota</taxon>
        <taxon>Alphaproteobacteria</taxon>
        <taxon>Hyphomicrobiales</taxon>
        <taxon>Methylopilaceae</taxon>
        <taxon>Chenggangzhangella</taxon>
    </lineage>
</organism>
<protein>
    <submittedName>
        <fullName evidence="3">Sulfurtransferase TusA family protein</fullName>
    </submittedName>
</protein>
<sequence length="87" mass="9156">MVTAEALGGAVARALDLRGLHCPLPVLKIRKALAGLGPGLELVAVTDDPLAAVDVPNFVRESGDALVDVRREGAARVFRIRKRESSA</sequence>
<evidence type="ECO:0000313" key="3">
    <source>
        <dbReference type="EMBL" id="QZO02528.1"/>
    </source>
</evidence>
<evidence type="ECO:0000313" key="4">
    <source>
        <dbReference type="Proteomes" id="UP000825701"/>
    </source>
</evidence>
<proteinExistence type="inferred from homology"/>
<dbReference type="Pfam" id="PF01206">
    <property type="entry name" value="TusA"/>
    <property type="match status" value="1"/>
</dbReference>
<dbReference type="AlphaFoldDB" id="A0A9E6RCW4"/>
<dbReference type="InterPro" id="IPR036868">
    <property type="entry name" value="TusA-like_sf"/>
</dbReference>
<gene>
    <name evidence="3" type="ORF">K6K41_26025</name>
</gene>
<name>A0A9E6RCW4_9HYPH</name>
<dbReference type="PROSITE" id="PS01148">
    <property type="entry name" value="UPF0033"/>
    <property type="match status" value="1"/>
</dbReference>
<accession>A0A9E6RCW4</accession>